<dbReference type="Pfam" id="PF00069">
    <property type="entry name" value="Pkinase"/>
    <property type="match status" value="1"/>
</dbReference>
<dbReference type="GO" id="GO:0005524">
    <property type="term" value="F:ATP binding"/>
    <property type="evidence" value="ECO:0007669"/>
    <property type="project" value="UniProtKB-UniRule"/>
</dbReference>
<feature type="domain" description="Protein kinase" evidence="26">
    <location>
        <begin position="604"/>
        <end position="886"/>
    </location>
</feature>
<dbReference type="EMBL" id="CM007658">
    <property type="protein sequence ID" value="ONH93180.1"/>
    <property type="molecule type" value="Genomic_DNA"/>
</dbReference>
<keyword evidence="14" id="KW-0418">Kinase</keyword>
<evidence type="ECO:0000256" key="21">
    <source>
        <dbReference type="ARBA" id="ARBA00047899"/>
    </source>
</evidence>
<evidence type="ECO:0000256" key="25">
    <source>
        <dbReference type="SAM" id="SignalP"/>
    </source>
</evidence>
<keyword evidence="5" id="KW-0134">Cell wall</keyword>
<evidence type="ECO:0000256" key="8">
    <source>
        <dbReference type="ARBA" id="ARBA00022614"/>
    </source>
</evidence>
<evidence type="ECO:0000256" key="20">
    <source>
        <dbReference type="ARBA" id="ARBA00038043"/>
    </source>
</evidence>
<keyword evidence="10 24" id="KW-0812">Transmembrane</keyword>
<evidence type="ECO:0000256" key="7">
    <source>
        <dbReference type="ARBA" id="ARBA00022553"/>
    </source>
</evidence>
<keyword evidence="19" id="KW-0325">Glycoprotein</keyword>
<evidence type="ECO:0000256" key="18">
    <source>
        <dbReference type="ARBA" id="ARBA00023170"/>
    </source>
</evidence>
<keyword evidence="9" id="KW-0808">Transferase</keyword>
<feature type="chain" id="PRO_5012151422" description="non-specific serine/threonine protein kinase" evidence="25">
    <location>
        <begin position="27"/>
        <end position="901"/>
    </location>
</feature>
<dbReference type="InterPro" id="IPR051716">
    <property type="entry name" value="Plant_RL_S/T_kinase"/>
</dbReference>
<dbReference type="InterPro" id="IPR055414">
    <property type="entry name" value="LRR_R13L4/SHOC2-like"/>
</dbReference>
<gene>
    <name evidence="27" type="ORF">PRUPE_8G217600</name>
</gene>
<evidence type="ECO:0000256" key="5">
    <source>
        <dbReference type="ARBA" id="ARBA00022512"/>
    </source>
</evidence>
<dbReference type="SUPFAM" id="SSF52058">
    <property type="entry name" value="L domain-like"/>
    <property type="match status" value="2"/>
</dbReference>
<dbReference type="Proteomes" id="UP000006882">
    <property type="component" value="Chromosome G8"/>
</dbReference>
<evidence type="ECO:0000313" key="27">
    <source>
        <dbReference type="EMBL" id="ONH93180.1"/>
    </source>
</evidence>
<keyword evidence="7" id="KW-0597">Phosphoprotein</keyword>
<dbReference type="EC" id="2.7.11.1" evidence="4"/>
<keyword evidence="11 25" id="KW-0732">Signal</keyword>
<name>A0A251N1F8_PRUPE</name>
<evidence type="ECO:0000256" key="13">
    <source>
        <dbReference type="ARBA" id="ARBA00022741"/>
    </source>
</evidence>
<evidence type="ECO:0000256" key="3">
    <source>
        <dbReference type="ARBA" id="ARBA00004479"/>
    </source>
</evidence>
<dbReference type="InterPro" id="IPR003591">
    <property type="entry name" value="Leu-rich_rpt_typical-subtyp"/>
</dbReference>
<dbReference type="InterPro" id="IPR032675">
    <property type="entry name" value="LRR_dom_sf"/>
</dbReference>
<evidence type="ECO:0000256" key="4">
    <source>
        <dbReference type="ARBA" id="ARBA00012513"/>
    </source>
</evidence>
<comment type="similarity">
    <text evidence="20">Belongs to the polygalacturonase-inhibiting protein family.</text>
</comment>
<dbReference type="Pfam" id="PF08263">
    <property type="entry name" value="LRRNT_2"/>
    <property type="match status" value="1"/>
</dbReference>
<dbReference type="PROSITE" id="PS00107">
    <property type="entry name" value="PROTEIN_KINASE_ATP"/>
    <property type="match status" value="1"/>
</dbReference>
<dbReference type="GO" id="GO:0009755">
    <property type="term" value="P:hormone-mediated signaling pathway"/>
    <property type="evidence" value="ECO:0000318"/>
    <property type="project" value="GO_Central"/>
</dbReference>
<dbReference type="STRING" id="3760.A0A251N1F8"/>
<evidence type="ECO:0000256" key="1">
    <source>
        <dbReference type="ARBA" id="ARBA00004191"/>
    </source>
</evidence>
<dbReference type="GO" id="GO:0005886">
    <property type="term" value="C:plasma membrane"/>
    <property type="evidence" value="ECO:0000318"/>
    <property type="project" value="GO_Central"/>
</dbReference>
<dbReference type="InterPro" id="IPR000719">
    <property type="entry name" value="Prot_kinase_dom"/>
</dbReference>
<dbReference type="GO" id="GO:0099402">
    <property type="term" value="P:plant organ development"/>
    <property type="evidence" value="ECO:0007669"/>
    <property type="project" value="UniProtKB-ARBA"/>
</dbReference>
<organism evidence="27 28">
    <name type="scientific">Prunus persica</name>
    <name type="common">Peach</name>
    <name type="synonym">Amygdalus persica</name>
    <dbReference type="NCBI Taxonomy" id="3760"/>
    <lineage>
        <taxon>Eukaryota</taxon>
        <taxon>Viridiplantae</taxon>
        <taxon>Streptophyta</taxon>
        <taxon>Embryophyta</taxon>
        <taxon>Tracheophyta</taxon>
        <taxon>Spermatophyta</taxon>
        <taxon>Magnoliopsida</taxon>
        <taxon>eudicotyledons</taxon>
        <taxon>Gunneridae</taxon>
        <taxon>Pentapetalae</taxon>
        <taxon>rosids</taxon>
        <taxon>fabids</taxon>
        <taxon>Rosales</taxon>
        <taxon>Rosaceae</taxon>
        <taxon>Amygdaloideae</taxon>
        <taxon>Amygdaleae</taxon>
        <taxon>Prunus</taxon>
    </lineage>
</organism>
<feature type="transmembrane region" description="Helical" evidence="24">
    <location>
        <begin position="537"/>
        <end position="561"/>
    </location>
</feature>
<dbReference type="GO" id="GO:0038023">
    <property type="term" value="F:signaling receptor activity"/>
    <property type="evidence" value="ECO:0000318"/>
    <property type="project" value="GO_Central"/>
</dbReference>
<keyword evidence="18" id="KW-0675">Receptor</keyword>
<dbReference type="PROSITE" id="PS50011">
    <property type="entry name" value="PROTEIN_KINASE_DOM"/>
    <property type="match status" value="1"/>
</dbReference>
<dbReference type="FunFam" id="3.80.10.10:FF:000383">
    <property type="entry name" value="Leucine-rich repeat receptor protein kinase EMS1"/>
    <property type="match status" value="1"/>
</dbReference>
<dbReference type="Gene3D" id="3.30.200.20">
    <property type="entry name" value="Phosphorylase Kinase, domain 1"/>
    <property type="match status" value="1"/>
</dbReference>
<evidence type="ECO:0000256" key="2">
    <source>
        <dbReference type="ARBA" id="ARBA00004236"/>
    </source>
</evidence>
<keyword evidence="5" id="KW-0964">Secreted</keyword>
<dbReference type="FunFam" id="1.10.510.10:FF:000445">
    <property type="entry name" value="MDIS1-interacting receptor like kinase 2"/>
    <property type="match status" value="1"/>
</dbReference>
<dbReference type="SMR" id="A0A251N1F8"/>
<evidence type="ECO:0000259" key="26">
    <source>
        <dbReference type="PROSITE" id="PS50011"/>
    </source>
</evidence>
<evidence type="ECO:0000256" key="14">
    <source>
        <dbReference type="ARBA" id="ARBA00022777"/>
    </source>
</evidence>
<evidence type="ECO:0000256" key="17">
    <source>
        <dbReference type="ARBA" id="ARBA00023136"/>
    </source>
</evidence>
<dbReference type="Gene3D" id="3.80.10.10">
    <property type="entry name" value="Ribonuclease Inhibitor"/>
    <property type="match status" value="2"/>
</dbReference>
<comment type="catalytic activity">
    <reaction evidence="21">
        <text>L-threonyl-[protein] + ATP = O-phospho-L-threonyl-[protein] + ADP + H(+)</text>
        <dbReference type="Rhea" id="RHEA:46608"/>
        <dbReference type="Rhea" id="RHEA-COMP:11060"/>
        <dbReference type="Rhea" id="RHEA-COMP:11605"/>
        <dbReference type="ChEBI" id="CHEBI:15378"/>
        <dbReference type="ChEBI" id="CHEBI:30013"/>
        <dbReference type="ChEBI" id="CHEBI:30616"/>
        <dbReference type="ChEBI" id="CHEBI:61977"/>
        <dbReference type="ChEBI" id="CHEBI:456216"/>
        <dbReference type="EC" id="2.7.11.1"/>
    </reaction>
</comment>
<dbReference type="PROSITE" id="PS00109">
    <property type="entry name" value="PROTEIN_KINASE_TYR"/>
    <property type="match status" value="1"/>
</dbReference>
<keyword evidence="15 23" id="KW-0067">ATP-binding</keyword>
<accession>A0A251N1F8</accession>
<protein>
    <recommendedName>
        <fullName evidence="4">non-specific serine/threonine protein kinase</fullName>
        <ecNumber evidence="4">2.7.11.1</ecNumber>
    </recommendedName>
</protein>
<reference evidence="27 28" key="1">
    <citation type="journal article" date="2013" name="Nat. Genet.">
        <title>The high-quality draft genome of peach (Prunus persica) identifies unique patterns of genetic diversity, domestication and genome evolution.</title>
        <authorList>
            <consortium name="International Peach Genome Initiative"/>
            <person name="Verde I."/>
            <person name="Abbott A.G."/>
            <person name="Scalabrin S."/>
            <person name="Jung S."/>
            <person name="Shu S."/>
            <person name="Marroni F."/>
            <person name="Zhebentyayeva T."/>
            <person name="Dettori M.T."/>
            <person name="Grimwood J."/>
            <person name="Cattonaro F."/>
            <person name="Zuccolo A."/>
            <person name="Rossini L."/>
            <person name="Jenkins J."/>
            <person name="Vendramin E."/>
            <person name="Meisel L.A."/>
            <person name="Decroocq V."/>
            <person name="Sosinski B."/>
            <person name="Prochnik S."/>
            <person name="Mitros T."/>
            <person name="Policriti A."/>
            <person name="Cipriani G."/>
            <person name="Dondini L."/>
            <person name="Ficklin S."/>
            <person name="Goodstein D.M."/>
            <person name="Xuan P."/>
            <person name="Del Fabbro C."/>
            <person name="Aramini V."/>
            <person name="Copetti D."/>
            <person name="Gonzalez S."/>
            <person name="Horner D.S."/>
            <person name="Falchi R."/>
            <person name="Lucas S."/>
            <person name="Mica E."/>
            <person name="Maldonado J."/>
            <person name="Lazzari B."/>
            <person name="Bielenberg D."/>
            <person name="Pirona R."/>
            <person name="Miculan M."/>
            <person name="Barakat A."/>
            <person name="Testolin R."/>
            <person name="Stella A."/>
            <person name="Tartarini S."/>
            <person name="Tonutti P."/>
            <person name="Arus P."/>
            <person name="Orellana A."/>
            <person name="Wells C."/>
            <person name="Main D."/>
            <person name="Vizzotto G."/>
            <person name="Silva H."/>
            <person name="Salamini F."/>
            <person name="Schmutz J."/>
            <person name="Morgante M."/>
            <person name="Rokhsar D.S."/>
        </authorList>
    </citation>
    <scope>NUCLEOTIDE SEQUENCE [LARGE SCALE GENOMIC DNA]</scope>
    <source>
        <strain evidence="28">cv. Nemared</strain>
    </source>
</reference>
<dbReference type="PANTHER" id="PTHR48053:SF32">
    <property type="entry name" value="LEUCINE RICH REPEAT FAMILY PROTEIN, EXPRESSED"/>
    <property type="match status" value="1"/>
</dbReference>
<dbReference type="InterPro" id="IPR017441">
    <property type="entry name" value="Protein_kinase_ATP_BS"/>
</dbReference>
<dbReference type="AlphaFoldDB" id="A0A251N1F8"/>
<dbReference type="GO" id="GO:0004674">
    <property type="term" value="F:protein serine/threonine kinase activity"/>
    <property type="evidence" value="ECO:0007669"/>
    <property type="project" value="UniProtKB-KW"/>
</dbReference>
<dbReference type="Pfam" id="PF00560">
    <property type="entry name" value="LRR_1"/>
    <property type="match status" value="1"/>
</dbReference>
<dbReference type="SMART" id="SM00369">
    <property type="entry name" value="LRR_TYP"/>
    <property type="match status" value="6"/>
</dbReference>
<dbReference type="FunFam" id="3.80.10.10:FF:000400">
    <property type="entry name" value="Nuclear pore complex protein NUP107"/>
    <property type="match status" value="1"/>
</dbReference>
<keyword evidence="12" id="KW-0677">Repeat</keyword>
<dbReference type="Gene3D" id="1.10.510.10">
    <property type="entry name" value="Transferase(Phosphotransferase) domain 1"/>
    <property type="match status" value="1"/>
</dbReference>
<dbReference type="InterPro" id="IPR001611">
    <property type="entry name" value="Leu-rich_rpt"/>
</dbReference>
<feature type="binding site" evidence="23">
    <location>
        <position position="632"/>
    </location>
    <ligand>
        <name>ATP</name>
        <dbReference type="ChEBI" id="CHEBI:30616"/>
    </ligand>
</feature>
<evidence type="ECO:0000256" key="23">
    <source>
        <dbReference type="PROSITE-ProRule" id="PRU10141"/>
    </source>
</evidence>
<keyword evidence="6" id="KW-0723">Serine/threonine-protein kinase</keyword>
<evidence type="ECO:0000256" key="24">
    <source>
        <dbReference type="SAM" id="Phobius"/>
    </source>
</evidence>
<dbReference type="GO" id="GO:0009653">
    <property type="term" value="P:anatomical structure morphogenesis"/>
    <property type="evidence" value="ECO:0007669"/>
    <property type="project" value="UniProtKB-ARBA"/>
</dbReference>
<evidence type="ECO:0000256" key="11">
    <source>
        <dbReference type="ARBA" id="ARBA00022729"/>
    </source>
</evidence>
<dbReference type="PRINTS" id="PR00019">
    <property type="entry name" value="LEURICHRPT"/>
</dbReference>
<keyword evidence="28" id="KW-1185">Reference proteome</keyword>
<keyword evidence="13 23" id="KW-0547">Nucleotide-binding</keyword>
<dbReference type="Gramene" id="ONH93180">
    <property type="protein sequence ID" value="ONH93180"/>
    <property type="gene ID" value="PRUPE_8G217600"/>
</dbReference>
<evidence type="ECO:0000256" key="15">
    <source>
        <dbReference type="ARBA" id="ARBA00022840"/>
    </source>
</evidence>
<keyword evidence="17 24" id="KW-0472">Membrane</keyword>
<keyword evidence="16 24" id="KW-1133">Transmembrane helix</keyword>
<dbReference type="InterPro" id="IPR011009">
    <property type="entry name" value="Kinase-like_dom_sf"/>
</dbReference>
<evidence type="ECO:0000256" key="10">
    <source>
        <dbReference type="ARBA" id="ARBA00022692"/>
    </source>
</evidence>
<evidence type="ECO:0000256" key="16">
    <source>
        <dbReference type="ARBA" id="ARBA00022989"/>
    </source>
</evidence>
<dbReference type="Pfam" id="PF23598">
    <property type="entry name" value="LRR_14"/>
    <property type="match status" value="1"/>
</dbReference>
<evidence type="ECO:0000256" key="22">
    <source>
        <dbReference type="ARBA" id="ARBA00048679"/>
    </source>
</evidence>
<dbReference type="InterPro" id="IPR008266">
    <property type="entry name" value="Tyr_kinase_AS"/>
</dbReference>
<evidence type="ECO:0000256" key="6">
    <source>
        <dbReference type="ARBA" id="ARBA00022527"/>
    </source>
</evidence>
<dbReference type="SUPFAM" id="SSF56112">
    <property type="entry name" value="Protein kinase-like (PK-like)"/>
    <property type="match status" value="1"/>
</dbReference>
<sequence length="901" mass="99364">MKGVQKPPLFLLLLHISLLFLLPLNAASSPRTQAEALITWKNDFASSPPSLNSWSLTNLNNLCNWTAIVCDHNTKSISQIDLSNFNISATLTHFNFTPFLNLTQFKLKGNNFTGPVPSAIGKLSKLTTLDLGTNLFSQEIPVQIGMLTELQYLNFFNNSLTGVIPYQLSNLQKVQFLNLGANYYLETPDWSKFSGMPSLTYLDFSPNSLDSEVPEFISKCLNLTFLDLSENTFTGQIPEVVFTNLGKLKHLHLARNSFSGPIPEDIGLISGLQHIDLAGNYLEGPIPSSIGQLKELKYLDLQLNLLNSSIPSELGRCTNLTDLALASNKLSGKIPPSIGQLRGLRHLDLSYNSLNSSIPFELGFCTSLTDLALASNKLNGELPLSFSNLKDIISLSLFANRFTGPLLPSLFSNWTEVVSLELEHNSFSGNIPPDIGRLSNLINLDLSRNQLSGSIPLTLGKLPYIQSLNLSNNNLNGPFPTEIAFPLLEKFDLSNNNFKWPIPDRDCLPTSVGNSDLCRDASGVTRAGNSKKTNKKFIIGVLVPVCGLSVVATTIALILMFHKKTKCALKKINSAQNFENFESMILQEEVKFTFGEVVKAVDDFHVKYCIGKGGFGRVYKAELLSGQVVAVKRLNMSDSNDIPAINLQSFENEIRTLTNVRHRNIIRLYGFCSRRGCIFLLYEYLERGSLGKALYGVEGVTELGWATRVKVVKGLAHALSYLHHDCSPPIVHRDVTVNNVLLESDFEARLSDFGTARPISANSSNWTHIVGSFGYMAPELAFTMRVTDKCDVYSFGVVALEVMMGRHPGNLLESQLSESSQSMKDNAELLLKDLVDQRLESPSNELAKAVVLVMSLALGCIRTRPGSRPTMLYVAQKLSARSLPSLPEPFGMLTIHKLMGI</sequence>
<dbReference type="OrthoDB" id="676979at2759"/>
<proteinExistence type="inferred from homology"/>
<evidence type="ECO:0000256" key="9">
    <source>
        <dbReference type="ARBA" id="ARBA00022679"/>
    </source>
</evidence>
<evidence type="ECO:0000256" key="12">
    <source>
        <dbReference type="ARBA" id="ARBA00022737"/>
    </source>
</evidence>
<dbReference type="PANTHER" id="PTHR48053">
    <property type="entry name" value="LEUCINE RICH REPEAT FAMILY PROTEIN, EXPRESSED"/>
    <property type="match status" value="1"/>
</dbReference>
<comment type="catalytic activity">
    <reaction evidence="22">
        <text>L-seryl-[protein] + ATP = O-phospho-L-seryl-[protein] + ADP + H(+)</text>
        <dbReference type="Rhea" id="RHEA:17989"/>
        <dbReference type="Rhea" id="RHEA-COMP:9863"/>
        <dbReference type="Rhea" id="RHEA-COMP:11604"/>
        <dbReference type="ChEBI" id="CHEBI:15378"/>
        <dbReference type="ChEBI" id="CHEBI:29999"/>
        <dbReference type="ChEBI" id="CHEBI:30616"/>
        <dbReference type="ChEBI" id="CHEBI:83421"/>
        <dbReference type="ChEBI" id="CHEBI:456216"/>
        <dbReference type="EC" id="2.7.11.1"/>
    </reaction>
</comment>
<feature type="signal peptide" evidence="25">
    <location>
        <begin position="1"/>
        <end position="26"/>
    </location>
</feature>
<evidence type="ECO:0000313" key="28">
    <source>
        <dbReference type="Proteomes" id="UP000006882"/>
    </source>
</evidence>
<dbReference type="FunFam" id="3.80.10.10:FF:000095">
    <property type="entry name" value="LRR receptor-like serine/threonine-protein kinase GSO1"/>
    <property type="match status" value="1"/>
</dbReference>
<dbReference type="eggNOG" id="ENOG502QQYD">
    <property type="taxonomic scope" value="Eukaryota"/>
</dbReference>
<dbReference type="InterPro" id="IPR013210">
    <property type="entry name" value="LRR_N_plant-typ"/>
</dbReference>
<evidence type="ECO:0000256" key="19">
    <source>
        <dbReference type="ARBA" id="ARBA00023180"/>
    </source>
</evidence>
<dbReference type="FunFam" id="3.30.200.20:FF:000309">
    <property type="entry name" value="Leucine-rich repeat receptor protein kinase MSP1"/>
    <property type="match status" value="1"/>
</dbReference>
<keyword evidence="8" id="KW-0433">Leucine-rich repeat</keyword>
<comment type="subcellular location">
    <subcellularLocation>
        <location evidence="2">Cell membrane</location>
    </subcellularLocation>
    <subcellularLocation>
        <location evidence="3">Membrane</location>
        <topology evidence="3">Single-pass type I membrane protein</topology>
    </subcellularLocation>
    <subcellularLocation>
        <location evidence="1">Secreted</location>
        <location evidence="1">Cell wall</location>
    </subcellularLocation>
</comment>